<dbReference type="InterPro" id="IPR023153">
    <property type="entry name" value="DarP_sf"/>
</dbReference>
<dbReference type="Proteomes" id="UP001156831">
    <property type="component" value="Unassembled WGS sequence"/>
</dbReference>
<dbReference type="SUPFAM" id="SSF158710">
    <property type="entry name" value="PSPTO4464-like"/>
    <property type="match status" value="1"/>
</dbReference>
<evidence type="ECO:0000313" key="7">
    <source>
        <dbReference type="EMBL" id="MDH5832063.1"/>
    </source>
</evidence>
<dbReference type="InterPro" id="IPR006839">
    <property type="entry name" value="DarP"/>
</dbReference>
<organism evidence="7 8">
    <name type="scientific">Luteimonas rhizosphaericola</name>
    <dbReference type="NCBI Taxonomy" id="3042024"/>
    <lineage>
        <taxon>Bacteria</taxon>
        <taxon>Pseudomonadati</taxon>
        <taxon>Pseudomonadota</taxon>
        <taxon>Gammaproteobacteria</taxon>
        <taxon>Lysobacterales</taxon>
        <taxon>Lysobacteraceae</taxon>
        <taxon>Luteimonas</taxon>
    </lineage>
</organism>
<dbReference type="CDD" id="cd16331">
    <property type="entry name" value="YjgA-like"/>
    <property type="match status" value="1"/>
</dbReference>
<dbReference type="PIRSF" id="PIRSF016183">
    <property type="entry name" value="UCP016183"/>
    <property type="match status" value="1"/>
</dbReference>
<dbReference type="Gene3D" id="1.10.60.30">
    <property type="entry name" value="PSPTO4464-like domains"/>
    <property type="match status" value="2"/>
</dbReference>
<keyword evidence="2 5" id="KW-0690">Ribosome biogenesis</keyword>
<name>A0ABT6JNN0_9GAMM</name>
<proteinExistence type="inferred from homology"/>
<protein>
    <recommendedName>
        <fullName evidence="5">Dual-action ribosomal maturation protein DarP</fullName>
    </recommendedName>
    <alternativeName>
        <fullName evidence="5">Large ribosomal subunit assembly factor DarP</fullName>
    </alternativeName>
</protein>
<evidence type="ECO:0000256" key="3">
    <source>
        <dbReference type="ARBA" id="ARBA00022730"/>
    </source>
</evidence>
<keyword evidence="3 5" id="KW-0699">rRNA-binding</keyword>
<accession>A0ABT6JNN0</accession>
<sequence>MRGKDEDTGDFLAPSRSQQRREALDVLALASRLSELEPGRLAKLPVPESLLPHIAETRRITSHIAHKRQLAFLAKQMRREDDAVLDAIRDALDAGGEAARQETALLHRAERWRERLLEEGDAALAELLAEHPQADRQKLRQLARNAADERSRNRPPKAFRELFREVRDLLAAGMDTSADADTGTARRDDQDT</sequence>
<feature type="region of interest" description="Disordered" evidence="6">
    <location>
        <begin position="173"/>
        <end position="192"/>
    </location>
</feature>
<evidence type="ECO:0000256" key="1">
    <source>
        <dbReference type="ARBA" id="ARBA00022490"/>
    </source>
</evidence>
<keyword evidence="1 5" id="KW-0963">Cytoplasm</keyword>
<evidence type="ECO:0000256" key="5">
    <source>
        <dbReference type="HAMAP-Rule" id="MF_00765"/>
    </source>
</evidence>
<dbReference type="RefSeq" id="WP_280603002.1">
    <property type="nucleotide sequence ID" value="NZ_JARXRN010000028.1"/>
</dbReference>
<comment type="caution">
    <text evidence="7">The sequence shown here is derived from an EMBL/GenBank/DDBJ whole genome shotgun (WGS) entry which is preliminary data.</text>
</comment>
<comment type="function">
    <text evidence="5">Member of a network of 50S ribosomal subunit biogenesis factors which assembles along the 30S-50S interface, preventing incorrect 23S rRNA structures from forming. Promotes peptidyl transferase center (PTC) maturation.</text>
</comment>
<dbReference type="EMBL" id="JARXRN010000028">
    <property type="protein sequence ID" value="MDH5832063.1"/>
    <property type="molecule type" value="Genomic_DNA"/>
</dbReference>
<comment type="similarity">
    <text evidence="5">Belongs to the DarP family.</text>
</comment>
<reference evidence="7 8" key="1">
    <citation type="submission" date="2023-04" db="EMBL/GenBank/DDBJ databases">
        <title>Luteimonas sp. M1R5S18.</title>
        <authorList>
            <person name="Sun J.-Q."/>
        </authorList>
    </citation>
    <scope>NUCLEOTIDE SEQUENCE [LARGE SCALE GENOMIC DNA]</scope>
    <source>
        <strain evidence="7 8">M1R5S18</strain>
    </source>
</reference>
<keyword evidence="8" id="KW-1185">Reference proteome</keyword>
<keyword evidence="4 5" id="KW-0694">RNA-binding</keyword>
<dbReference type="HAMAP" id="MF_00765">
    <property type="entry name" value="DarP"/>
    <property type="match status" value="1"/>
</dbReference>
<evidence type="ECO:0000256" key="6">
    <source>
        <dbReference type="SAM" id="MobiDB-lite"/>
    </source>
</evidence>
<evidence type="ECO:0000313" key="8">
    <source>
        <dbReference type="Proteomes" id="UP001156831"/>
    </source>
</evidence>
<gene>
    <name evidence="7" type="primary">yjgA</name>
    <name evidence="5" type="synonym">darP</name>
    <name evidence="7" type="ORF">QFW80_16215</name>
</gene>
<dbReference type="NCBIfam" id="NF003593">
    <property type="entry name" value="PRK05255.1-1"/>
    <property type="match status" value="1"/>
</dbReference>
<dbReference type="Pfam" id="PF04751">
    <property type="entry name" value="DarP"/>
    <property type="match status" value="1"/>
</dbReference>
<dbReference type="PANTHER" id="PTHR38101">
    <property type="entry name" value="UPF0307 PROTEIN YJGA"/>
    <property type="match status" value="1"/>
</dbReference>
<evidence type="ECO:0000256" key="4">
    <source>
        <dbReference type="ARBA" id="ARBA00022884"/>
    </source>
</evidence>
<comment type="subcellular location">
    <subcellularLocation>
        <location evidence="5">Cytoplasm</location>
    </subcellularLocation>
    <text evidence="5">Associates with late stage pre-50S ribosomal subunits.</text>
</comment>
<feature type="compositionally biased region" description="Low complexity" evidence="6">
    <location>
        <begin position="173"/>
        <end position="183"/>
    </location>
</feature>
<evidence type="ECO:0000256" key="2">
    <source>
        <dbReference type="ARBA" id="ARBA00022517"/>
    </source>
</evidence>
<dbReference type="PANTHER" id="PTHR38101:SF1">
    <property type="entry name" value="UPF0307 PROTEIN YJGA"/>
    <property type="match status" value="1"/>
</dbReference>